<organism evidence="2 3">
    <name type="scientific">Cellulophaga baltica</name>
    <dbReference type="NCBI Taxonomy" id="76594"/>
    <lineage>
        <taxon>Bacteria</taxon>
        <taxon>Pseudomonadati</taxon>
        <taxon>Bacteroidota</taxon>
        <taxon>Flavobacteriia</taxon>
        <taxon>Flavobacteriales</taxon>
        <taxon>Flavobacteriaceae</taxon>
        <taxon>Cellulophaga</taxon>
    </lineage>
</organism>
<sequence length="186" mass="21335">MYISFAPFGKQTQHTRGVVKHFDKTTSRMKITWNDLKVDFSHIDQNRLTESWSWLIGMDKTPVLISSIGDLFLRDKNGICYWLNVGEGIIEKVADNVDEFKAKLKDNEQVDDWFLIGLVEKLKESGLELSDKNLYGFKKLPVLGGEYEPENFELTDIEVHFELAGQIHKKIKDLPDGTKVNITASE</sequence>
<evidence type="ECO:0000259" key="1">
    <source>
        <dbReference type="Pfam" id="PF08906"/>
    </source>
</evidence>
<evidence type="ECO:0000313" key="2">
    <source>
        <dbReference type="EMBL" id="SDF52788.1"/>
    </source>
</evidence>
<name>A0A1G7LTB9_9FLAO</name>
<dbReference type="Pfam" id="PF08906">
    <property type="entry name" value="T6SS_Tdi1_C"/>
    <property type="match status" value="1"/>
</dbReference>
<proteinExistence type="predicted"/>
<feature type="domain" description="T6SS immunity protein Tdi1 C-terminal" evidence="1">
    <location>
        <begin position="94"/>
        <end position="168"/>
    </location>
</feature>
<accession>A0A1G7LTB9</accession>
<dbReference type="InterPro" id="IPR015002">
    <property type="entry name" value="T6SS_Tdi1_C"/>
</dbReference>
<dbReference type="Proteomes" id="UP000182114">
    <property type="component" value="Unassembled WGS sequence"/>
</dbReference>
<dbReference type="AlphaFoldDB" id="A0A1G7LTB9"/>
<gene>
    <name evidence="2" type="ORF">SAMN04487992_12128</name>
</gene>
<evidence type="ECO:0000313" key="3">
    <source>
        <dbReference type="Proteomes" id="UP000182114"/>
    </source>
</evidence>
<keyword evidence="3" id="KW-1185">Reference proteome</keyword>
<reference evidence="3" key="1">
    <citation type="submission" date="2016-10" db="EMBL/GenBank/DDBJ databases">
        <authorList>
            <person name="Varghese N."/>
            <person name="Submissions S."/>
        </authorList>
    </citation>
    <scope>NUCLEOTIDE SEQUENCE [LARGE SCALE GENOMIC DNA]</scope>
    <source>
        <strain evidence="3">DSM 24729</strain>
    </source>
</reference>
<protein>
    <recommendedName>
        <fullName evidence="1">T6SS immunity protein Tdi1 C-terminal domain-containing protein</fullName>
    </recommendedName>
</protein>
<dbReference type="EMBL" id="FNBD01000021">
    <property type="protein sequence ID" value="SDF52788.1"/>
    <property type="molecule type" value="Genomic_DNA"/>
</dbReference>